<sequence length="108" mass="12245">LGKLTGGRVIKVSPSKIPRLIGRRGSMISTIKQYTNCRMIVGQNGCVWFKGNNFEDEFLVLQAIEKIDREAHTSGLTDRVKEFLEEKVKDRKPPTKTSKDEKPVEKKA</sequence>
<dbReference type="SMART" id="SM00322">
    <property type="entry name" value="KH"/>
    <property type="match status" value="1"/>
</dbReference>
<feature type="region of interest" description="Disordered" evidence="1">
    <location>
        <begin position="87"/>
        <end position="108"/>
    </location>
</feature>
<dbReference type="CDD" id="cd22524">
    <property type="entry name" value="KH-I_Rrp4_prokar"/>
    <property type="match status" value="1"/>
</dbReference>
<gene>
    <name evidence="3" type="ORF">S12H4_53297</name>
</gene>
<dbReference type="GO" id="GO:0003723">
    <property type="term" value="F:RNA binding"/>
    <property type="evidence" value="ECO:0007669"/>
    <property type="project" value="InterPro"/>
</dbReference>
<name>X1TBN1_9ZZZZ</name>
<feature type="non-terminal residue" evidence="3">
    <location>
        <position position="1"/>
    </location>
</feature>
<evidence type="ECO:0000313" key="3">
    <source>
        <dbReference type="EMBL" id="GAJ02748.1"/>
    </source>
</evidence>
<feature type="domain" description="K Homology" evidence="2">
    <location>
        <begin position="4"/>
        <end position="69"/>
    </location>
</feature>
<dbReference type="EMBL" id="BARW01033914">
    <property type="protein sequence ID" value="GAJ02748.1"/>
    <property type="molecule type" value="Genomic_DNA"/>
</dbReference>
<dbReference type="InterPro" id="IPR004087">
    <property type="entry name" value="KH_dom"/>
</dbReference>
<dbReference type="InterPro" id="IPR036612">
    <property type="entry name" value="KH_dom_type_1_sf"/>
</dbReference>
<evidence type="ECO:0000256" key="1">
    <source>
        <dbReference type="SAM" id="MobiDB-lite"/>
    </source>
</evidence>
<evidence type="ECO:0000259" key="2">
    <source>
        <dbReference type="SMART" id="SM00322"/>
    </source>
</evidence>
<accession>X1TBN1</accession>
<dbReference type="InterPro" id="IPR004088">
    <property type="entry name" value="KH_dom_type_1"/>
</dbReference>
<dbReference type="Pfam" id="PF15985">
    <property type="entry name" value="KH_6"/>
    <property type="match status" value="1"/>
</dbReference>
<dbReference type="AlphaFoldDB" id="X1TBN1"/>
<comment type="caution">
    <text evidence="3">The sequence shown here is derived from an EMBL/GenBank/DDBJ whole genome shotgun (WGS) entry which is preliminary data.</text>
</comment>
<proteinExistence type="predicted"/>
<reference evidence="3" key="1">
    <citation type="journal article" date="2014" name="Front. Microbiol.">
        <title>High frequency of phylogenetically diverse reductive dehalogenase-homologous genes in deep subseafloor sedimentary metagenomes.</title>
        <authorList>
            <person name="Kawai M."/>
            <person name="Futagami T."/>
            <person name="Toyoda A."/>
            <person name="Takaki Y."/>
            <person name="Nishi S."/>
            <person name="Hori S."/>
            <person name="Arai W."/>
            <person name="Tsubouchi T."/>
            <person name="Morono Y."/>
            <person name="Uchiyama I."/>
            <person name="Ito T."/>
            <person name="Fujiyama A."/>
            <person name="Inagaki F."/>
            <person name="Takami H."/>
        </authorList>
    </citation>
    <scope>NUCLEOTIDE SEQUENCE</scope>
    <source>
        <strain evidence="3">Expedition CK06-06</strain>
    </source>
</reference>
<dbReference type="Gene3D" id="3.30.1370.10">
    <property type="entry name" value="K Homology domain, type 1"/>
    <property type="match status" value="1"/>
</dbReference>
<dbReference type="SUPFAM" id="SSF54791">
    <property type="entry name" value="Eukaryotic type KH-domain (KH-domain type I)"/>
    <property type="match status" value="1"/>
</dbReference>
<protein>
    <recommendedName>
        <fullName evidence="2">K Homology domain-containing protein</fullName>
    </recommendedName>
</protein>
<organism evidence="3">
    <name type="scientific">marine sediment metagenome</name>
    <dbReference type="NCBI Taxonomy" id="412755"/>
    <lineage>
        <taxon>unclassified sequences</taxon>
        <taxon>metagenomes</taxon>
        <taxon>ecological metagenomes</taxon>
    </lineage>
</organism>